<accession>A0A0N7L493</accession>
<dbReference type="RefSeq" id="XP_024574404.1">
    <property type="nucleotide sequence ID" value="XM_024723427.1"/>
</dbReference>
<dbReference type="EMBL" id="CCYD01000291">
    <property type="protein sequence ID" value="CEG38035.1"/>
    <property type="molecule type" value="Genomic_DNA"/>
</dbReference>
<protein>
    <submittedName>
        <fullName evidence="1">Uncharacterized protein</fullName>
    </submittedName>
</protein>
<evidence type="ECO:0000313" key="2">
    <source>
        <dbReference type="Proteomes" id="UP000054928"/>
    </source>
</evidence>
<organism evidence="1 2">
    <name type="scientific">Plasmopara halstedii</name>
    <name type="common">Downy mildew of sunflower</name>
    <dbReference type="NCBI Taxonomy" id="4781"/>
    <lineage>
        <taxon>Eukaryota</taxon>
        <taxon>Sar</taxon>
        <taxon>Stramenopiles</taxon>
        <taxon>Oomycota</taxon>
        <taxon>Peronosporomycetes</taxon>
        <taxon>Peronosporales</taxon>
        <taxon>Peronosporaceae</taxon>
        <taxon>Plasmopara</taxon>
    </lineage>
</organism>
<dbReference type="OrthoDB" id="101269at2759"/>
<dbReference type="AlphaFoldDB" id="A0A0N7L493"/>
<name>A0A0N7L493_PLAHL</name>
<proteinExistence type="predicted"/>
<sequence>MKRAFVVVGPDSGICEMFDLKGAPDANTFLTMISCFNPEQLERELSCDVAYLILRSKALR</sequence>
<dbReference type="GeneID" id="36401131"/>
<keyword evidence="2" id="KW-1185">Reference proteome</keyword>
<dbReference type="Proteomes" id="UP000054928">
    <property type="component" value="Unassembled WGS sequence"/>
</dbReference>
<evidence type="ECO:0000313" key="1">
    <source>
        <dbReference type="EMBL" id="CEG38035.1"/>
    </source>
</evidence>
<reference evidence="2" key="1">
    <citation type="submission" date="2014-09" db="EMBL/GenBank/DDBJ databases">
        <authorList>
            <person name="Sharma Rahul"/>
            <person name="Thines Marco"/>
        </authorList>
    </citation>
    <scope>NUCLEOTIDE SEQUENCE [LARGE SCALE GENOMIC DNA]</scope>
</reference>